<evidence type="ECO:0000256" key="1">
    <source>
        <dbReference type="ARBA" id="ARBA00022448"/>
    </source>
</evidence>
<comment type="function">
    <text evidence="9 12">F(1)F(0) ATP synthase produces ATP from ADP in the presence of a proton or sodium gradient. F-type ATPases consist of two structural domains, F(1) containing the extramembraneous catalytic core and F(0) containing the membrane proton channel, linked together by a central stalk and a peripheral stalk. During catalysis, ATP synthesis in the catalytic domain of F(1) is coupled via a rotary mechanism of the central stalk subunits to proton translocation.</text>
</comment>
<evidence type="ECO:0000256" key="5">
    <source>
        <dbReference type="ARBA" id="ARBA00022989"/>
    </source>
</evidence>
<dbReference type="GO" id="GO:0046933">
    <property type="term" value="F:proton-transporting ATP synthase activity, rotational mechanism"/>
    <property type="evidence" value="ECO:0007669"/>
    <property type="project" value="UniProtKB-UniRule"/>
</dbReference>
<organism evidence="15">
    <name type="scientific">Rickettsia oklahomensis</name>
    <dbReference type="NCBI Taxonomy" id="3141789"/>
    <lineage>
        <taxon>Bacteria</taxon>
        <taxon>Pseudomonadati</taxon>
        <taxon>Pseudomonadota</taxon>
        <taxon>Alphaproteobacteria</taxon>
        <taxon>Rickettsiales</taxon>
        <taxon>Rickettsiaceae</taxon>
        <taxon>Rickettsieae</taxon>
        <taxon>Rickettsia</taxon>
        <taxon>belli group</taxon>
    </lineage>
</organism>
<feature type="coiled-coil region" evidence="14">
    <location>
        <begin position="30"/>
        <end position="85"/>
    </location>
</feature>
<evidence type="ECO:0000256" key="12">
    <source>
        <dbReference type="HAMAP-Rule" id="MF_01398"/>
    </source>
</evidence>
<keyword evidence="6 12" id="KW-0406">Ion transport</keyword>
<keyword evidence="1 12" id="KW-0813">Transport</keyword>
<evidence type="ECO:0000256" key="6">
    <source>
        <dbReference type="ARBA" id="ARBA00023065"/>
    </source>
</evidence>
<evidence type="ECO:0000256" key="8">
    <source>
        <dbReference type="ARBA" id="ARBA00023310"/>
    </source>
</evidence>
<keyword evidence="7 12" id="KW-0472">Membrane</keyword>
<comment type="subunit">
    <text evidence="12">F-type ATPases have 2 components, F(1) - the catalytic core - and F(0) - the membrane proton channel. F(1) has five subunits: alpha(3), beta(3), gamma(1), delta(1), epsilon(1). F(0) has three main subunits: a(1), b(2) and c(10-14). The alpha and beta chains form an alternating ring which encloses part of the gamma chain. F(1) is attached to F(0) by a central stalk formed by the gamma and epsilon chains, while a peripheral stalk is formed by the delta and b chains.</text>
</comment>
<dbReference type="GO" id="GO:0012505">
    <property type="term" value="C:endomembrane system"/>
    <property type="evidence" value="ECO:0007669"/>
    <property type="project" value="UniProtKB-SubCell"/>
</dbReference>
<protein>
    <recommendedName>
        <fullName evidence="12">ATP synthase subunit b</fullName>
    </recommendedName>
    <alternativeName>
        <fullName evidence="12">ATP synthase F(0) sector subunit b</fullName>
    </alternativeName>
    <alternativeName>
        <fullName evidence="12">ATPase subunit I</fullName>
    </alternativeName>
    <alternativeName>
        <fullName evidence="12">F-type ATPase subunit b</fullName>
        <shortName evidence="12">F-ATPase subunit b</shortName>
    </alternativeName>
</protein>
<dbReference type="Pfam" id="PF00430">
    <property type="entry name" value="ATP-synt_B"/>
    <property type="match status" value="1"/>
</dbReference>
<dbReference type="EMBL" id="CP157197">
    <property type="protein sequence ID" value="XBG66575.1"/>
    <property type="molecule type" value="Genomic_DNA"/>
</dbReference>
<keyword evidence="2 12" id="KW-0138">CF(0)</keyword>
<evidence type="ECO:0000256" key="4">
    <source>
        <dbReference type="ARBA" id="ARBA00022781"/>
    </source>
</evidence>
<dbReference type="GO" id="GO:0045259">
    <property type="term" value="C:proton-transporting ATP synthase complex"/>
    <property type="evidence" value="ECO:0007669"/>
    <property type="project" value="UniProtKB-KW"/>
</dbReference>
<name>A0AAU7BZ62_9RICK</name>
<evidence type="ECO:0000256" key="11">
    <source>
        <dbReference type="ARBA" id="ARBA00037847"/>
    </source>
</evidence>
<evidence type="ECO:0000256" key="14">
    <source>
        <dbReference type="SAM" id="Coils"/>
    </source>
</evidence>
<evidence type="ECO:0000256" key="7">
    <source>
        <dbReference type="ARBA" id="ARBA00023136"/>
    </source>
</evidence>
<dbReference type="KEGG" id="rof:AAGW17_01620"/>
<reference evidence="15" key="1">
    <citation type="submission" date="2024-05" db="EMBL/GenBank/DDBJ databases">
        <title>Characterization of a novel Rickettsia species. (Rickettsia oklahomia sp. nov.) from Amblyomma americanum ticks.</title>
        <authorList>
            <person name="Korla P.K."/>
            <person name="Karounos M."/>
            <person name="Wilson J.M."/>
            <person name="Little S.E."/>
            <person name="Qurollo B.A."/>
        </authorList>
    </citation>
    <scope>NUCLEOTIDE SEQUENCE</scope>
    <source>
        <strain evidence="15">Oklahoma-10</strain>
    </source>
</reference>
<dbReference type="NCBIfam" id="NF005129">
    <property type="entry name" value="PRK06568.1"/>
    <property type="match status" value="1"/>
</dbReference>
<keyword evidence="12" id="KW-1003">Cell membrane</keyword>
<feature type="transmembrane region" description="Helical" evidence="12">
    <location>
        <begin position="6"/>
        <end position="22"/>
    </location>
</feature>
<comment type="similarity">
    <text evidence="12 13">Belongs to the ATPase B chain family.</text>
</comment>
<dbReference type="InterPro" id="IPR002146">
    <property type="entry name" value="ATP_synth_b/b'su_bac/chlpt"/>
</dbReference>
<evidence type="ECO:0000256" key="2">
    <source>
        <dbReference type="ARBA" id="ARBA00022547"/>
    </source>
</evidence>
<evidence type="ECO:0000313" key="15">
    <source>
        <dbReference type="EMBL" id="XBG66575.1"/>
    </source>
</evidence>
<dbReference type="HAMAP" id="MF_01398">
    <property type="entry name" value="ATP_synth_b_bprime"/>
    <property type="match status" value="1"/>
</dbReference>
<comment type="subcellular location">
    <subcellularLocation>
        <location evidence="12">Cell membrane</location>
        <topology evidence="12">Single-pass membrane protein</topology>
    </subcellularLocation>
    <subcellularLocation>
        <location evidence="11">Endomembrane system</location>
        <topology evidence="11">Single-pass membrane protein</topology>
    </subcellularLocation>
</comment>
<dbReference type="CDD" id="cd06503">
    <property type="entry name" value="ATP-synt_Fo_b"/>
    <property type="match status" value="1"/>
</dbReference>
<proteinExistence type="inferred from homology"/>
<dbReference type="RefSeq" id="WP_347939194.1">
    <property type="nucleotide sequence ID" value="NZ_CP157197.1"/>
</dbReference>
<keyword evidence="8 12" id="KW-0066">ATP synthesis</keyword>
<dbReference type="AlphaFoldDB" id="A0AAU7BZ62"/>
<gene>
    <name evidence="12" type="primary">atpF</name>
    <name evidence="15" type="ORF">AAGW17_01620</name>
</gene>
<evidence type="ECO:0000256" key="10">
    <source>
        <dbReference type="ARBA" id="ARBA00025614"/>
    </source>
</evidence>
<evidence type="ECO:0000256" key="9">
    <source>
        <dbReference type="ARBA" id="ARBA00025198"/>
    </source>
</evidence>
<comment type="function">
    <text evidence="10">Component of the F(0) channel, it forms part of the peripheral stalk, linking F(1) to F(0). The b'-subunit is a diverged and duplicated form of b found in plants and photosynthetic bacteria.</text>
</comment>
<keyword evidence="14" id="KW-0175">Coiled coil</keyword>
<keyword evidence="5 12" id="KW-1133">Transmembrane helix</keyword>
<evidence type="ECO:0000256" key="13">
    <source>
        <dbReference type="RuleBase" id="RU003848"/>
    </source>
</evidence>
<accession>A0AAU7BZ62</accession>
<evidence type="ECO:0000256" key="3">
    <source>
        <dbReference type="ARBA" id="ARBA00022692"/>
    </source>
</evidence>
<keyword evidence="4 12" id="KW-0375">Hydrogen ion transport</keyword>
<sequence>MNFLDESFWLAISFVIFIYLIYRPAKKAILNSLDAKILEVQERVLKAEKLKEDATLLFKQANAQIKQLETLRSQMIEESNEITKKIIQEKTKEIEEFLEHKKSNAMKLIQNQKLITSKELQDEFCDEVIKLVSKYFQSVKLLESNIAKNFIDKSDFSHNDDKVT</sequence>
<dbReference type="GO" id="GO:0005886">
    <property type="term" value="C:plasma membrane"/>
    <property type="evidence" value="ECO:0007669"/>
    <property type="project" value="UniProtKB-SubCell"/>
</dbReference>
<keyword evidence="3 12" id="KW-0812">Transmembrane</keyword>